<dbReference type="RefSeq" id="WP_128156214.1">
    <property type="nucleotide sequence ID" value="NZ_JBHSOM010000006.1"/>
</dbReference>
<proteinExistence type="predicted"/>
<feature type="domain" description="Amidohydrolase-related" evidence="5">
    <location>
        <begin position="55"/>
        <end position="431"/>
    </location>
</feature>
<dbReference type="InterPro" id="IPR011059">
    <property type="entry name" value="Metal-dep_hydrolase_composite"/>
</dbReference>
<keyword evidence="2" id="KW-0479">Metal-binding</keyword>
<gene>
    <name evidence="6" type="ORF">EOW66_09905</name>
</gene>
<reference evidence="6" key="2">
    <citation type="submission" date="2019-01" db="EMBL/GenBank/DDBJ databases">
        <authorList>
            <person name="Li Y."/>
        </authorList>
    </citation>
    <scope>NUCLEOTIDE SEQUENCE [LARGE SCALE GENOMIC DNA]</scope>
    <source>
        <strain evidence="6">CGMCC 1.12963</strain>
    </source>
</reference>
<dbReference type="GO" id="GO:0008270">
    <property type="term" value="F:zinc ion binding"/>
    <property type="evidence" value="ECO:0007669"/>
    <property type="project" value="TreeGrafter"/>
</dbReference>
<evidence type="ECO:0000256" key="1">
    <source>
        <dbReference type="ARBA" id="ARBA00001947"/>
    </source>
</evidence>
<evidence type="ECO:0000313" key="7">
    <source>
        <dbReference type="Proteomes" id="UP000288071"/>
    </source>
</evidence>
<dbReference type="InterPro" id="IPR032466">
    <property type="entry name" value="Metal_Hydrolase"/>
</dbReference>
<keyword evidence="7" id="KW-1185">Reference proteome</keyword>
<organism evidence="6 7">
    <name type="scientific">Paenirhodobacter huangdaonensis</name>
    <dbReference type="NCBI Taxonomy" id="2501515"/>
    <lineage>
        <taxon>Bacteria</taxon>
        <taxon>Pseudomonadati</taxon>
        <taxon>Pseudomonadota</taxon>
        <taxon>Alphaproteobacteria</taxon>
        <taxon>Rhodobacterales</taxon>
        <taxon>Rhodobacter group</taxon>
        <taxon>Paenirhodobacter</taxon>
    </lineage>
</organism>
<evidence type="ECO:0000256" key="2">
    <source>
        <dbReference type="ARBA" id="ARBA00022723"/>
    </source>
</evidence>
<accession>A0A3S3LMC5</accession>
<evidence type="ECO:0000256" key="3">
    <source>
        <dbReference type="ARBA" id="ARBA00022801"/>
    </source>
</evidence>
<dbReference type="GO" id="GO:0008892">
    <property type="term" value="F:guanine deaminase activity"/>
    <property type="evidence" value="ECO:0007669"/>
    <property type="project" value="TreeGrafter"/>
</dbReference>
<evidence type="ECO:0000313" key="6">
    <source>
        <dbReference type="EMBL" id="RWR52074.1"/>
    </source>
</evidence>
<dbReference type="GO" id="GO:0046098">
    <property type="term" value="P:guanine metabolic process"/>
    <property type="evidence" value="ECO:0007669"/>
    <property type="project" value="TreeGrafter"/>
</dbReference>
<protein>
    <submittedName>
        <fullName evidence="6">Guanine deaminase</fullName>
    </submittedName>
</protein>
<dbReference type="SUPFAM" id="SSF51338">
    <property type="entry name" value="Composite domain of metallo-dependent hydrolases"/>
    <property type="match status" value="1"/>
</dbReference>
<dbReference type="Proteomes" id="UP000288071">
    <property type="component" value="Unassembled WGS sequence"/>
</dbReference>
<keyword evidence="3" id="KW-0378">Hydrolase</keyword>
<reference evidence="6" key="1">
    <citation type="submission" date="2019-01" db="EMBL/GenBank/DDBJ databases">
        <title>Sinorhodobacter populi sp. nov. isolated from the symptomatic bark tissue of Populus euramericana canker.</title>
        <authorList>
            <person name="Xu G."/>
        </authorList>
    </citation>
    <scope>NUCLEOTIDE SEQUENCE [LARGE SCALE GENOMIC DNA]</scope>
    <source>
        <strain evidence="6">CGMCC 1.12963</strain>
    </source>
</reference>
<dbReference type="PANTHER" id="PTHR11271:SF6">
    <property type="entry name" value="GUANINE DEAMINASE"/>
    <property type="match status" value="1"/>
</dbReference>
<comment type="cofactor">
    <cofactor evidence="1">
        <name>Zn(2+)</name>
        <dbReference type="ChEBI" id="CHEBI:29105"/>
    </cofactor>
</comment>
<dbReference type="Gene3D" id="3.20.20.140">
    <property type="entry name" value="Metal-dependent hydrolases"/>
    <property type="match status" value="1"/>
</dbReference>
<keyword evidence="4" id="KW-0862">Zinc</keyword>
<dbReference type="GO" id="GO:0005829">
    <property type="term" value="C:cytosol"/>
    <property type="evidence" value="ECO:0007669"/>
    <property type="project" value="TreeGrafter"/>
</dbReference>
<dbReference type="AlphaFoldDB" id="A0A3S3LMC5"/>
<dbReference type="PANTHER" id="PTHR11271">
    <property type="entry name" value="GUANINE DEAMINASE"/>
    <property type="match status" value="1"/>
</dbReference>
<name>A0A3S3LMC5_9RHOB</name>
<dbReference type="EMBL" id="SAVA01000005">
    <property type="protein sequence ID" value="RWR52074.1"/>
    <property type="molecule type" value="Genomic_DNA"/>
</dbReference>
<dbReference type="Pfam" id="PF01979">
    <property type="entry name" value="Amidohydro_1"/>
    <property type="match status" value="1"/>
</dbReference>
<evidence type="ECO:0000256" key="4">
    <source>
        <dbReference type="ARBA" id="ARBA00022833"/>
    </source>
</evidence>
<dbReference type="InterPro" id="IPR006680">
    <property type="entry name" value="Amidohydro-rel"/>
</dbReference>
<dbReference type="SUPFAM" id="SSF51556">
    <property type="entry name" value="Metallo-dependent hydrolases"/>
    <property type="match status" value="1"/>
</dbReference>
<sequence length="437" mass="46402">MRLRRLIADAFHAPRAGEVEELKDALFTLDADGTILSVEPGGRAEEAERLPAGQVLLPGFVDLHVHAPQYAQLGTALDLPLEDWLNAYTFPLEARFADCDFAETVYRALIADMLALGTTSALHFATIHVPATNRLAEICLELGQRAVIGKVAMDHPETCPAFYRDASAEAAVEGSRAVIAHVAALPGNAGLVAAAITPRFVPACTDACLEGLGRLAAETGVRVQSHVSESDWEHGFVRARMGRSDAETLAHFGLMPAHSVFAHATHLSPSDMDLLRDHGAGVAHCPLSNAYFANAVFPLRRALARGLRVGLGTDISGGPAPSVFEAARMAVAVSRMREGGVDADLPAAERGAGPARIDMRLAFHLATRGGAEALGLPVGAFVPGLKFDAMAVDTAAPDGTIRVFGQTGERLLEKILHGASRPNIARVWTDGVERHRR</sequence>
<dbReference type="Gene3D" id="2.30.40.10">
    <property type="entry name" value="Urease, subunit C, domain 1"/>
    <property type="match status" value="1"/>
</dbReference>
<comment type="caution">
    <text evidence="6">The sequence shown here is derived from an EMBL/GenBank/DDBJ whole genome shotgun (WGS) entry which is preliminary data.</text>
</comment>
<dbReference type="InterPro" id="IPR051607">
    <property type="entry name" value="Metallo-dep_hydrolases"/>
</dbReference>
<evidence type="ECO:0000259" key="5">
    <source>
        <dbReference type="Pfam" id="PF01979"/>
    </source>
</evidence>